<accession>A0A5C6AJ97</accession>
<evidence type="ECO:0000313" key="7">
    <source>
        <dbReference type="EMBL" id="TWT99141.1"/>
    </source>
</evidence>
<dbReference type="Gene3D" id="1.10.10.10">
    <property type="entry name" value="Winged helix-like DNA-binding domain superfamily/Winged helix DNA-binding domain"/>
    <property type="match status" value="1"/>
</dbReference>
<dbReference type="Pfam" id="PF00072">
    <property type="entry name" value="Response_reg"/>
    <property type="match status" value="1"/>
</dbReference>
<dbReference type="SMART" id="SM00421">
    <property type="entry name" value="HTH_LUXR"/>
    <property type="match status" value="1"/>
</dbReference>
<dbReference type="PRINTS" id="PR00038">
    <property type="entry name" value="HTHLUXR"/>
</dbReference>
<dbReference type="EMBL" id="SJPR01000001">
    <property type="protein sequence ID" value="TWT99141.1"/>
    <property type="molecule type" value="Genomic_DNA"/>
</dbReference>
<sequence>MRHHSRSEVSAQPGRSRLRHVYVLDSVAESRDALVTVLRREGYATQGFTTAKEFLQNRAVVQRPCCVLSELSFDEGPSGLELLCQLAASDDPYTLLFCSDSVDVATAVTAMKAGAFSVIKKPTSCEHLLLEVANAVAADDVKHERALRIRQLQVAHDALTERETKILGQLLNGLPNKAIAKSLDVSIRSVENFRARIYHKYGVATPAELAVKATELKLLRQANSVRERPSMS</sequence>
<dbReference type="Gene3D" id="3.40.50.2300">
    <property type="match status" value="1"/>
</dbReference>
<dbReference type="PROSITE" id="PS50110">
    <property type="entry name" value="RESPONSE_REGULATORY"/>
    <property type="match status" value="1"/>
</dbReference>
<dbReference type="PROSITE" id="PS00622">
    <property type="entry name" value="HTH_LUXR_1"/>
    <property type="match status" value="1"/>
</dbReference>
<evidence type="ECO:0000256" key="1">
    <source>
        <dbReference type="ARBA" id="ARBA00023015"/>
    </source>
</evidence>
<evidence type="ECO:0000256" key="4">
    <source>
        <dbReference type="PROSITE-ProRule" id="PRU00169"/>
    </source>
</evidence>
<feature type="domain" description="HTH luxR-type" evidence="5">
    <location>
        <begin position="152"/>
        <end position="217"/>
    </location>
</feature>
<dbReference type="GO" id="GO:0006355">
    <property type="term" value="P:regulation of DNA-templated transcription"/>
    <property type="evidence" value="ECO:0007669"/>
    <property type="project" value="InterPro"/>
</dbReference>
<evidence type="ECO:0000256" key="2">
    <source>
        <dbReference type="ARBA" id="ARBA00023125"/>
    </source>
</evidence>
<dbReference type="PANTHER" id="PTHR44688">
    <property type="entry name" value="DNA-BINDING TRANSCRIPTIONAL ACTIVATOR DEVR_DOSR"/>
    <property type="match status" value="1"/>
</dbReference>
<gene>
    <name evidence="7" type="primary">tmoT_1</name>
    <name evidence="7" type="ORF">Pla108_00750</name>
</gene>
<evidence type="ECO:0000259" key="5">
    <source>
        <dbReference type="PROSITE" id="PS50043"/>
    </source>
</evidence>
<comment type="caution">
    <text evidence="4">Lacks conserved residue(s) required for the propagation of feature annotation.</text>
</comment>
<dbReference type="GO" id="GO:0003677">
    <property type="term" value="F:DNA binding"/>
    <property type="evidence" value="ECO:0007669"/>
    <property type="project" value="UniProtKB-KW"/>
</dbReference>
<reference evidence="7 8" key="1">
    <citation type="submission" date="2019-02" db="EMBL/GenBank/DDBJ databases">
        <title>Deep-cultivation of Planctomycetes and their phenomic and genomic characterization uncovers novel biology.</title>
        <authorList>
            <person name="Wiegand S."/>
            <person name="Jogler M."/>
            <person name="Boedeker C."/>
            <person name="Pinto D."/>
            <person name="Vollmers J."/>
            <person name="Rivas-Marin E."/>
            <person name="Kohn T."/>
            <person name="Peeters S.H."/>
            <person name="Heuer A."/>
            <person name="Rast P."/>
            <person name="Oberbeckmann S."/>
            <person name="Bunk B."/>
            <person name="Jeske O."/>
            <person name="Meyerdierks A."/>
            <person name="Storesund J.E."/>
            <person name="Kallscheuer N."/>
            <person name="Luecker S."/>
            <person name="Lage O.M."/>
            <person name="Pohl T."/>
            <person name="Merkel B.J."/>
            <person name="Hornburger P."/>
            <person name="Mueller R.-W."/>
            <person name="Bruemmer F."/>
            <person name="Labrenz M."/>
            <person name="Spormann A.M."/>
            <person name="Op Den Camp H."/>
            <person name="Overmann J."/>
            <person name="Amann R."/>
            <person name="Jetten M.S.M."/>
            <person name="Mascher T."/>
            <person name="Medema M.H."/>
            <person name="Devos D.P."/>
            <person name="Kaster A.-K."/>
            <person name="Ovreas L."/>
            <person name="Rohde M."/>
            <person name="Galperin M.Y."/>
            <person name="Jogler C."/>
        </authorList>
    </citation>
    <scope>NUCLEOTIDE SEQUENCE [LARGE SCALE GENOMIC DNA]</scope>
    <source>
        <strain evidence="7 8">Pla108</strain>
    </source>
</reference>
<protein>
    <submittedName>
        <fullName evidence="7">Response regulator protein TmoT</fullName>
    </submittedName>
</protein>
<dbReference type="InterPro" id="IPR016032">
    <property type="entry name" value="Sig_transdc_resp-reg_C-effctor"/>
</dbReference>
<dbReference type="InterPro" id="IPR036388">
    <property type="entry name" value="WH-like_DNA-bd_sf"/>
</dbReference>
<dbReference type="SUPFAM" id="SSF52172">
    <property type="entry name" value="CheY-like"/>
    <property type="match status" value="1"/>
</dbReference>
<evidence type="ECO:0000313" key="8">
    <source>
        <dbReference type="Proteomes" id="UP000317421"/>
    </source>
</evidence>
<dbReference type="InterPro" id="IPR000792">
    <property type="entry name" value="Tscrpt_reg_LuxR_C"/>
</dbReference>
<dbReference type="Proteomes" id="UP000317421">
    <property type="component" value="Unassembled WGS sequence"/>
</dbReference>
<evidence type="ECO:0000256" key="3">
    <source>
        <dbReference type="ARBA" id="ARBA00023163"/>
    </source>
</evidence>
<evidence type="ECO:0000259" key="6">
    <source>
        <dbReference type="PROSITE" id="PS50110"/>
    </source>
</evidence>
<keyword evidence="8" id="KW-1185">Reference proteome</keyword>
<proteinExistence type="predicted"/>
<keyword evidence="3" id="KW-0804">Transcription</keyword>
<dbReference type="OrthoDB" id="271936at2"/>
<dbReference type="AlphaFoldDB" id="A0A5C6AJ97"/>
<keyword evidence="1" id="KW-0805">Transcription regulation</keyword>
<feature type="domain" description="Response regulatory" evidence="6">
    <location>
        <begin position="20"/>
        <end position="136"/>
    </location>
</feature>
<dbReference type="Pfam" id="PF00196">
    <property type="entry name" value="GerE"/>
    <property type="match status" value="1"/>
</dbReference>
<name>A0A5C6AJ97_9BACT</name>
<dbReference type="CDD" id="cd06170">
    <property type="entry name" value="LuxR_C_like"/>
    <property type="match status" value="1"/>
</dbReference>
<dbReference type="InterPro" id="IPR001789">
    <property type="entry name" value="Sig_transdc_resp-reg_receiver"/>
</dbReference>
<keyword evidence="2" id="KW-0238">DNA-binding</keyword>
<comment type="caution">
    <text evidence="7">The sequence shown here is derived from an EMBL/GenBank/DDBJ whole genome shotgun (WGS) entry which is preliminary data.</text>
</comment>
<dbReference type="PANTHER" id="PTHR44688:SF16">
    <property type="entry name" value="DNA-BINDING TRANSCRIPTIONAL ACTIVATOR DEVR_DOSR"/>
    <property type="match status" value="1"/>
</dbReference>
<dbReference type="SMART" id="SM00448">
    <property type="entry name" value="REC"/>
    <property type="match status" value="1"/>
</dbReference>
<organism evidence="7 8">
    <name type="scientific">Botrimarina colliarenosi</name>
    <dbReference type="NCBI Taxonomy" id="2528001"/>
    <lineage>
        <taxon>Bacteria</taxon>
        <taxon>Pseudomonadati</taxon>
        <taxon>Planctomycetota</taxon>
        <taxon>Planctomycetia</taxon>
        <taxon>Pirellulales</taxon>
        <taxon>Lacipirellulaceae</taxon>
        <taxon>Botrimarina</taxon>
    </lineage>
</organism>
<dbReference type="SUPFAM" id="SSF46894">
    <property type="entry name" value="C-terminal effector domain of the bipartite response regulators"/>
    <property type="match status" value="1"/>
</dbReference>
<dbReference type="GO" id="GO:0000160">
    <property type="term" value="P:phosphorelay signal transduction system"/>
    <property type="evidence" value="ECO:0007669"/>
    <property type="project" value="InterPro"/>
</dbReference>
<dbReference type="PROSITE" id="PS50043">
    <property type="entry name" value="HTH_LUXR_2"/>
    <property type="match status" value="1"/>
</dbReference>
<dbReference type="InterPro" id="IPR011006">
    <property type="entry name" value="CheY-like_superfamily"/>
</dbReference>